<feature type="transmembrane region" description="Helical" evidence="1">
    <location>
        <begin position="16"/>
        <end position="36"/>
    </location>
</feature>
<dbReference type="InterPro" id="IPR013766">
    <property type="entry name" value="Thioredoxin_domain"/>
</dbReference>
<organism evidence="3 4">
    <name type="scientific">Paenibacillus soyae</name>
    <dbReference type="NCBI Taxonomy" id="2969249"/>
    <lineage>
        <taxon>Bacteria</taxon>
        <taxon>Bacillati</taxon>
        <taxon>Bacillota</taxon>
        <taxon>Bacilli</taxon>
        <taxon>Bacillales</taxon>
        <taxon>Paenibacillaceae</taxon>
        <taxon>Paenibacillus</taxon>
    </lineage>
</organism>
<evidence type="ECO:0000259" key="2">
    <source>
        <dbReference type="Pfam" id="PF00085"/>
    </source>
</evidence>
<dbReference type="Gene3D" id="3.40.30.10">
    <property type="entry name" value="Glutaredoxin"/>
    <property type="match status" value="1"/>
</dbReference>
<feature type="domain" description="Thioredoxin" evidence="2">
    <location>
        <begin position="71"/>
        <end position="154"/>
    </location>
</feature>
<keyword evidence="1" id="KW-0472">Membrane</keyword>
<name>A0A9X2MMY0_9BACL</name>
<protein>
    <submittedName>
        <fullName evidence="3">Thioredoxin family protein</fullName>
    </submittedName>
</protein>
<dbReference type="AlphaFoldDB" id="A0A9X2MMY0"/>
<dbReference type="InterPro" id="IPR036249">
    <property type="entry name" value="Thioredoxin-like_sf"/>
</dbReference>
<keyword evidence="1" id="KW-1133">Transmembrane helix</keyword>
<accession>A0A9X2MMY0</accession>
<dbReference type="EMBL" id="JANIPJ010000002">
    <property type="protein sequence ID" value="MCR2803230.1"/>
    <property type="molecule type" value="Genomic_DNA"/>
</dbReference>
<dbReference type="Proteomes" id="UP001141950">
    <property type="component" value="Unassembled WGS sequence"/>
</dbReference>
<keyword evidence="1" id="KW-0812">Transmembrane</keyword>
<dbReference type="CDD" id="cd02947">
    <property type="entry name" value="TRX_family"/>
    <property type="match status" value="1"/>
</dbReference>
<sequence length="178" mass="20276">MKNKRQTTVRKKKKPYMIYVYIGIIVVVFGAIFALGKMNVNELYGVPTSELNPATRVLLDDPNYQNIILPDELDKRIADKDDFFAYMFSASCQYCKDTTPHLVPLANELNVDLPMFNLLEFPEYNLKMNIDSTPTLVYFQDGVETDRLVGGIQQGTTQGNTIEDFRTFFEKHAGADAE</sequence>
<dbReference type="SUPFAM" id="SSF52833">
    <property type="entry name" value="Thioredoxin-like"/>
    <property type="match status" value="1"/>
</dbReference>
<dbReference type="Pfam" id="PF00085">
    <property type="entry name" value="Thioredoxin"/>
    <property type="match status" value="1"/>
</dbReference>
<proteinExistence type="predicted"/>
<reference evidence="3" key="1">
    <citation type="submission" date="2022-08" db="EMBL/GenBank/DDBJ databases">
        <title>The genomic sequence of strain Paenibacillus sp. SCIV0701.</title>
        <authorList>
            <person name="Zhao H."/>
        </authorList>
    </citation>
    <scope>NUCLEOTIDE SEQUENCE</scope>
    <source>
        <strain evidence="3">SCIV0701</strain>
    </source>
</reference>
<gene>
    <name evidence="3" type="ORF">NQZ67_04970</name>
</gene>
<dbReference type="RefSeq" id="WP_257443291.1">
    <property type="nucleotide sequence ID" value="NZ_JANIPJ010000002.1"/>
</dbReference>
<comment type="caution">
    <text evidence="3">The sequence shown here is derived from an EMBL/GenBank/DDBJ whole genome shotgun (WGS) entry which is preliminary data.</text>
</comment>
<evidence type="ECO:0000313" key="4">
    <source>
        <dbReference type="Proteomes" id="UP001141950"/>
    </source>
</evidence>
<evidence type="ECO:0000256" key="1">
    <source>
        <dbReference type="SAM" id="Phobius"/>
    </source>
</evidence>
<evidence type="ECO:0000313" key="3">
    <source>
        <dbReference type="EMBL" id="MCR2803230.1"/>
    </source>
</evidence>
<keyword evidence="4" id="KW-1185">Reference proteome</keyword>